<organism evidence="1 2">
    <name type="scientific">Sulfitobacter mediterraneus</name>
    <dbReference type="NCBI Taxonomy" id="83219"/>
    <lineage>
        <taxon>Bacteria</taxon>
        <taxon>Pseudomonadati</taxon>
        <taxon>Pseudomonadota</taxon>
        <taxon>Alphaproteobacteria</taxon>
        <taxon>Rhodobacterales</taxon>
        <taxon>Roseobacteraceae</taxon>
        <taxon>Sulfitobacter</taxon>
    </lineage>
</organism>
<comment type="caution">
    <text evidence="1">The sequence shown here is derived from an EMBL/GenBank/DDBJ whole genome shotgun (WGS) entry which is preliminary data.</text>
</comment>
<gene>
    <name evidence="1" type="ORF">C8N31_10741</name>
</gene>
<name>A0A2T6CCZ1_9RHOB</name>
<sequence length="261" mass="27937">MQKEDASRPLFHFTQCLEISGFLPDYQPQTDQSPLTLPHGRGIGRQLNKPGMIMSNFFKALPLCAALALIAPTGAFAQTTTETKPAEATTSTADQVVSQLSLGEDADVDPELGKPYTKEVIGAWEMRCIKTEEEVDPCQMYQLLDDGEGAPVAEVSLFRLPGSGKAEAGATIVVPLETALPQQLTLSVDGGKARRYPYAFCNPVGCYVRLGLTAADIAAFKKGNEAVVTIVPALAPDQKVELKVSLDGFTASYGKVSVIEQ</sequence>
<accession>A0A2T6CCZ1</accession>
<dbReference type="EMBL" id="QBKU01000007">
    <property type="protein sequence ID" value="PTX73341.1"/>
    <property type="molecule type" value="Genomic_DNA"/>
</dbReference>
<reference evidence="1 2" key="1">
    <citation type="submission" date="2018-04" db="EMBL/GenBank/DDBJ databases">
        <title>Genomic Encyclopedia of Archaeal and Bacterial Type Strains, Phase II (KMG-II): from individual species to whole genera.</title>
        <authorList>
            <person name="Goeker M."/>
        </authorList>
    </citation>
    <scope>NUCLEOTIDE SEQUENCE [LARGE SCALE GENOMIC DNA]</scope>
    <source>
        <strain evidence="1 2">DSM 12244</strain>
    </source>
</reference>
<dbReference type="InterPro" id="IPR010642">
    <property type="entry name" value="Invasion_prot_B"/>
</dbReference>
<dbReference type="Gene3D" id="2.60.40.1880">
    <property type="entry name" value="Invasion associated locus B (IalB) protein"/>
    <property type="match status" value="1"/>
</dbReference>
<evidence type="ECO:0000313" key="2">
    <source>
        <dbReference type="Proteomes" id="UP000244092"/>
    </source>
</evidence>
<dbReference type="AlphaFoldDB" id="A0A2T6CCZ1"/>
<proteinExistence type="predicted"/>
<dbReference type="InterPro" id="IPR038696">
    <property type="entry name" value="IalB_sf"/>
</dbReference>
<protein>
    <submittedName>
        <fullName evidence="1">Invasion protein IalB</fullName>
    </submittedName>
</protein>
<evidence type="ECO:0000313" key="1">
    <source>
        <dbReference type="EMBL" id="PTX73341.1"/>
    </source>
</evidence>
<dbReference type="Pfam" id="PF06776">
    <property type="entry name" value="IalB"/>
    <property type="match status" value="1"/>
</dbReference>
<dbReference type="Proteomes" id="UP000244092">
    <property type="component" value="Unassembled WGS sequence"/>
</dbReference>